<feature type="transmembrane region" description="Helical" evidence="1">
    <location>
        <begin position="36"/>
        <end position="55"/>
    </location>
</feature>
<feature type="transmembrane region" description="Helical" evidence="1">
    <location>
        <begin position="67"/>
        <end position="97"/>
    </location>
</feature>
<evidence type="ECO:0008006" key="4">
    <source>
        <dbReference type="Google" id="ProtNLM"/>
    </source>
</evidence>
<dbReference type="RefSeq" id="WP_250859967.1">
    <property type="nucleotide sequence ID" value="NZ_JAGSOJ010000003.1"/>
</dbReference>
<feature type="transmembrane region" description="Helical" evidence="1">
    <location>
        <begin position="117"/>
        <end position="135"/>
    </location>
</feature>
<feature type="transmembrane region" description="Helical" evidence="1">
    <location>
        <begin position="197"/>
        <end position="215"/>
    </location>
</feature>
<reference evidence="2" key="1">
    <citation type="journal article" date="2021" name="mSystems">
        <title>Bacteria and Archaea Synergistically Convert Glycine Betaine to Biogenic Methane in the Formosa Cold Seep of the South China Sea.</title>
        <authorList>
            <person name="Li L."/>
            <person name="Zhang W."/>
            <person name="Zhang S."/>
            <person name="Song L."/>
            <person name="Sun Q."/>
            <person name="Zhang H."/>
            <person name="Xiang H."/>
            <person name="Dong X."/>
        </authorList>
    </citation>
    <scope>NUCLEOTIDE SEQUENCE</scope>
    <source>
        <strain evidence="2">ZWT</strain>
    </source>
</reference>
<keyword evidence="1" id="KW-0472">Membrane</keyword>
<dbReference type="EMBL" id="JAGSOJ010000003">
    <property type="protein sequence ID" value="MCM1990853.1"/>
    <property type="molecule type" value="Genomic_DNA"/>
</dbReference>
<reference evidence="2" key="2">
    <citation type="submission" date="2021-04" db="EMBL/GenBank/DDBJ databases">
        <authorList>
            <person name="Dong X."/>
        </authorList>
    </citation>
    <scope>NUCLEOTIDE SEQUENCE</scope>
    <source>
        <strain evidence="2">ZWT</strain>
    </source>
</reference>
<keyword evidence="1" id="KW-1133">Transmembrane helix</keyword>
<evidence type="ECO:0000256" key="1">
    <source>
        <dbReference type="SAM" id="Phobius"/>
    </source>
</evidence>
<name>A0A9J6P4Z1_9CLOT</name>
<feature type="transmembrane region" description="Helical" evidence="1">
    <location>
        <begin position="167"/>
        <end position="185"/>
    </location>
</feature>
<dbReference type="AlphaFoldDB" id="A0A9J6P4Z1"/>
<evidence type="ECO:0000313" key="3">
    <source>
        <dbReference type="Proteomes" id="UP001056429"/>
    </source>
</evidence>
<keyword evidence="3" id="KW-1185">Reference proteome</keyword>
<accession>A0A9J6P4Z1</accession>
<comment type="caution">
    <text evidence="2">The sequence shown here is derived from an EMBL/GenBank/DDBJ whole genome shotgun (WGS) entry which is preliminary data.</text>
</comment>
<sequence length="220" mass="24818">MKLKDFLWALVIVLFGAFLAVPQTRAIFESLTVEHPYILGFIKVSILATMGELLATRIAKGEFIKPIGVFWKFIVWGIFGLAFTVVFKIFGAGTVAATEKGLLPVWENGAVNNVSRAFLTSFFMNTAFAPTFMALHRILDTFIELGEGKINKIFKVRLFDVCKEVDWYGYISFVILKTIPFFWIPAHTITFMLPEQYRVLMAAVLSIALGAILAYSKKRK</sequence>
<dbReference type="Proteomes" id="UP001056429">
    <property type="component" value="Unassembled WGS sequence"/>
</dbReference>
<organism evidence="2 3">
    <name type="scientific">Oceanirhabdus seepicola</name>
    <dbReference type="NCBI Taxonomy" id="2828781"/>
    <lineage>
        <taxon>Bacteria</taxon>
        <taxon>Bacillati</taxon>
        <taxon>Bacillota</taxon>
        <taxon>Clostridia</taxon>
        <taxon>Eubacteriales</taxon>
        <taxon>Clostridiaceae</taxon>
        <taxon>Oceanirhabdus</taxon>
    </lineage>
</organism>
<evidence type="ECO:0000313" key="2">
    <source>
        <dbReference type="EMBL" id="MCM1990853.1"/>
    </source>
</evidence>
<protein>
    <recommendedName>
        <fullName evidence="4">Mpv17/PMP22 family protein</fullName>
    </recommendedName>
</protein>
<keyword evidence="1" id="KW-0812">Transmembrane</keyword>
<gene>
    <name evidence="2" type="ORF">KDK92_14070</name>
</gene>
<proteinExistence type="predicted"/>